<keyword evidence="6" id="KW-0645">Protease</keyword>
<evidence type="ECO:0000259" key="5">
    <source>
        <dbReference type="Pfam" id="PF04389"/>
    </source>
</evidence>
<dbReference type="FunFam" id="3.40.630.10:FF:000101">
    <property type="entry name" value="N-acetylated alpha-linked acidic dipeptidase like 1"/>
    <property type="match status" value="1"/>
</dbReference>
<evidence type="ECO:0000259" key="3">
    <source>
        <dbReference type="Pfam" id="PF02225"/>
    </source>
</evidence>
<dbReference type="Gene3D" id="3.40.630.10">
    <property type="entry name" value="Zn peptidases"/>
    <property type="match status" value="1"/>
</dbReference>
<dbReference type="SUPFAM" id="SSF52025">
    <property type="entry name" value="PA domain"/>
    <property type="match status" value="1"/>
</dbReference>
<keyword evidence="2" id="KW-0732">Signal</keyword>
<dbReference type="Gene3D" id="3.50.30.30">
    <property type="match status" value="1"/>
</dbReference>
<feature type="domain" description="PA" evidence="3">
    <location>
        <begin position="153"/>
        <end position="226"/>
    </location>
</feature>
<dbReference type="Proteomes" id="UP000006056">
    <property type="component" value="Chromosome"/>
</dbReference>
<dbReference type="Pfam" id="PF02225">
    <property type="entry name" value="PA"/>
    <property type="match status" value="1"/>
</dbReference>
<dbReference type="EMBL" id="CP003379">
    <property type="protein sequence ID" value="AFL88003.1"/>
    <property type="molecule type" value="Genomic_DNA"/>
</dbReference>
<dbReference type="HOGENOM" id="CLU_005688_2_1_0"/>
<dbReference type="PANTHER" id="PTHR10404:SF46">
    <property type="entry name" value="VACUOLAR PROTEIN SORTING-ASSOCIATED PROTEIN 70"/>
    <property type="match status" value="1"/>
</dbReference>
<evidence type="ECO:0000256" key="2">
    <source>
        <dbReference type="SAM" id="SignalP"/>
    </source>
</evidence>
<dbReference type="SUPFAM" id="SSF53187">
    <property type="entry name" value="Zn-dependent exopeptidases"/>
    <property type="match status" value="1"/>
</dbReference>
<dbReference type="KEGG" id="trs:Terro_1701"/>
<dbReference type="SUPFAM" id="SSF47672">
    <property type="entry name" value="Transferrin receptor-like dimerisation domain"/>
    <property type="match status" value="1"/>
</dbReference>
<dbReference type="InterPro" id="IPR046450">
    <property type="entry name" value="PA_dom_sf"/>
</dbReference>
<dbReference type="AlphaFoldDB" id="I3ZFI5"/>
<dbReference type="eggNOG" id="COG2234">
    <property type="taxonomic scope" value="Bacteria"/>
</dbReference>
<dbReference type="RefSeq" id="WP_014785572.1">
    <property type="nucleotide sequence ID" value="NC_018014.1"/>
</dbReference>
<dbReference type="InterPro" id="IPR007365">
    <property type="entry name" value="TFR-like_dimer_dom"/>
</dbReference>
<dbReference type="InterPro" id="IPR036757">
    <property type="entry name" value="TFR-like_dimer_dom_sf"/>
</dbReference>
<dbReference type="Gene3D" id="1.20.930.40">
    <property type="entry name" value="Transferrin receptor-like, dimerisation domain"/>
    <property type="match status" value="1"/>
</dbReference>
<comment type="similarity">
    <text evidence="1">Belongs to the peptidase M28 family. M28B subfamily.</text>
</comment>
<dbReference type="InterPro" id="IPR039373">
    <property type="entry name" value="Peptidase_M28B"/>
</dbReference>
<dbReference type="InterPro" id="IPR007484">
    <property type="entry name" value="Peptidase_M28"/>
</dbReference>
<sequence length="752" mass="81020">MRRFVRLPVAASLAILLPLAAVSQQAPKPILGFTPQTEAAERTWETKFQAIPAAKNIVDNMHRLAAHPHNVGSLAQRANAEWMVSQYKSWGWDAKIEQFDVLYPTPKVRVLELLGSKPYKAKLEEPPVPEDPYTQDKSPAMPPYNIYAMDGDVTGPLVYANFGLPGDYEELERNGISVKGAIVITRYGGGWRGLKPKLAYEHGAIGCIIYSDPADDGYGQGGTIPAGPMRPEWGVQRGSVADTTLYAGDPLTPGEPSIPGTKRLDIKASKTIMQIPTIPISWGDAKPLLEQLGGRTVPVSWRGGLPMTYRFGPGAAKVHLKIESEWGTKPVLDVIATMKGSEEPETWVVRGNHYDGWVNGADDPVSGQSALLEEARALGELHKQGWSPKRTLVYAAWDGEEPGLLGSTEWAEMHADQLTKHGAVYINSDENGRGYFGGSGSQSLELMVNDVAHEMTDPETGKTVWERQKAAQSIGRGRGAASREGATERATIEFGPAGSGSDFAGFIDHLGVASVNIGFGGEDRGGTYHSAYDTPWHWDQFADKEEVYGKLFAQTAGVIVMRIADADVMPYNFTELSLTVNGYAASLKSEVKTLQAASMARTRALKSGAYTLTNDPKNSVAPPPALSLPPDMDFSALDGALAKLSAASTRYQSIAGKASMMSPAKRKALNDGLALSERKLISEAGLPGRPWTKHLLYAPGTFTGYGASTFPGVREAVEAGRYDEANQQLGVLVQSLNEEASFIDSLSAMVGQ</sequence>
<dbReference type="Pfam" id="PF04389">
    <property type="entry name" value="Peptidase_M28"/>
    <property type="match status" value="1"/>
</dbReference>
<proteinExistence type="inferred from homology"/>
<organism evidence="6 7">
    <name type="scientific">Terriglobus roseus (strain DSM 18391 / NRRL B-41598 / KBS 63)</name>
    <dbReference type="NCBI Taxonomy" id="926566"/>
    <lineage>
        <taxon>Bacteria</taxon>
        <taxon>Pseudomonadati</taxon>
        <taxon>Acidobacteriota</taxon>
        <taxon>Terriglobia</taxon>
        <taxon>Terriglobales</taxon>
        <taxon>Acidobacteriaceae</taxon>
        <taxon>Terriglobus</taxon>
    </lineage>
</organism>
<keyword evidence="6" id="KW-0378">Hydrolase</keyword>
<evidence type="ECO:0000259" key="4">
    <source>
        <dbReference type="Pfam" id="PF04253"/>
    </source>
</evidence>
<feature type="domain" description="Transferrin receptor-like dimerisation" evidence="4">
    <location>
        <begin position="633"/>
        <end position="741"/>
    </location>
</feature>
<keyword evidence="6" id="KW-0031">Aminopeptidase</keyword>
<dbReference type="STRING" id="926566.Terro_1701"/>
<evidence type="ECO:0000313" key="6">
    <source>
        <dbReference type="EMBL" id="AFL88003.1"/>
    </source>
</evidence>
<dbReference type="PANTHER" id="PTHR10404">
    <property type="entry name" value="N-ACETYLATED-ALPHA-LINKED ACIDIC DIPEPTIDASE"/>
    <property type="match status" value="1"/>
</dbReference>
<dbReference type="Pfam" id="PF04253">
    <property type="entry name" value="TFR_dimer"/>
    <property type="match status" value="1"/>
</dbReference>
<name>I3ZFI5_TERRK</name>
<accession>I3ZFI5</accession>
<protein>
    <submittedName>
        <fullName evidence="6">Putative aminopeptidase</fullName>
    </submittedName>
</protein>
<gene>
    <name evidence="6" type="ordered locus">Terro_1701</name>
</gene>
<reference evidence="6 7" key="1">
    <citation type="submission" date="2012-06" db="EMBL/GenBank/DDBJ databases">
        <title>Complete genome of Terriglobus roseus DSM 18391.</title>
        <authorList>
            <consortium name="US DOE Joint Genome Institute (JGI-PGF)"/>
            <person name="Lucas S."/>
            <person name="Copeland A."/>
            <person name="Lapidus A."/>
            <person name="Glavina del Rio T."/>
            <person name="Dalin E."/>
            <person name="Tice H."/>
            <person name="Bruce D."/>
            <person name="Goodwin L."/>
            <person name="Pitluck S."/>
            <person name="Peters L."/>
            <person name="Mikhailova N."/>
            <person name="Munk A.C.C."/>
            <person name="Kyrpides N."/>
            <person name="Mavromatis K."/>
            <person name="Ivanova N."/>
            <person name="Brettin T."/>
            <person name="Detter J.C."/>
            <person name="Han C."/>
            <person name="Larimer F."/>
            <person name="Land M."/>
            <person name="Hauser L."/>
            <person name="Markowitz V."/>
            <person name="Cheng J.-F."/>
            <person name="Hugenholtz P."/>
            <person name="Woyke T."/>
            <person name="Wu D."/>
            <person name="Brambilla E."/>
            <person name="Klenk H.-P."/>
            <person name="Eisen J.A."/>
        </authorList>
    </citation>
    <scope>NUCLEOTIDE SEQUENCE [LARGE SCALE GENOMIC DNA]</scope>
    <source>
        <strain evidence="7">DSM 18391 / NRRL B-41598 / KBS 63</strain>
    </source>
</reference>
<dbReference type="InterPro" id="IPR003137">
    <property type="entry name" value="PA_domain"/>
</dbReference>
<keyword evidence="7" id="KW-1185">Reference proteome</keyword>
<dbReference type="GO" id="GO:0004177">
    <property type="term" value="F:aminopeptidase activity"/>
    <property type="evidence" value="ECO:0007669"/>
    <property type="project" value="UniProtKB-KW"/>
</dbReference>
<dbReference type="CDD" id="cd02121">
    <property type="entry name" value="PA_GCPII_like"/>
    <property type="match status" value="1"/>
</dbReference>
<feature type="domain" description="Peptidase M28" evidence="5">
    <location>
        <begin position="334"/>
        <end position="540"/>
    </location>
</feature>
<dbReference type="PATRIC" id="fig|926566.3.peg.1682"/>
<feature type="chain" id="PRO_5003683850" evidence="2">
    <location>
        <begin position="21"/>
        <end position="752"/>
    </location>
</feature>
<feature type="signal peptide" evidence="2">
    <location>
        <begin position="1"/>
        <end position="20"/>
    </location>
</feature>
<evidence type="ECO:0000256" key="1">
    <source>
        <dbReference type="ARBA" id="ARBA00005634"/>
    </source>
</evidence>
<evidence type="ECO:0000313" key="7">
    <source>
        <dbReference type="Proteomes" id="UP000006056"/>
    </source>
</evidence>